<dbReference type="InterPro" id="IPR050595">
    <property type="entry name" value="Bact_response_regulator"/>
</dbReference>
<reference evidence="4" key="2">
    <citation type="journal article" date="2020" name="Microorganisms">
        <title>Osmotic Adaptation and Compatible Solute Biosynthesis of Phototrophic Bacteria as Revealed from Genome Analyses.</title>
        <authorList>
            <person name="Imhoff J.F."/>
            <person name="Rahn T."/>
            <person name="Kunzel S."/>
            <person name="Keller A."/>
            <person name="Neulinger S.C."/>
        </authorList>
    </citation>
    <scope>NUCLEOTIDE SEQUENCE</scope>
    <source>
        <strain evidence="4">DSM 11080</strain>
    </source>
</reference>
<proteinExistence type="predicted"/>
<evidence type="ECO:0000313" key="5">
    <source>
        <dbReference type="Proteomes" id="UP001296776"/>
    </source>
</evidence>
<feature type="domain" description="Response regulatory" evidence="3">
    <location>
        <begin position="14"/>
        <end position="131"/>
    </location>
</feature>
<evidence type="ECO:0000256" key="2">
    <source>
        <dbReference type="PROSITE-ProRule" id="PRU00169"/>
    </source>
</evidence>
<reference evidence="4" key="1">
    <citation type="submission" date="2017-08" db="EMBL/GenBank/DDBJ databases">
        <authorList>
            <person name="Imhoff J.F."/>
            <person name="Rahn T."/>
            <person name="Kuenzel S."/>
            <person name="Neulinger S.C."/>
        </authorList>
    </citation>
    <scope>NUCLEOTIDE SEQUENCE</scope>
    <source>
        <strain evidence="4">DSM 11080</strain>
    </source>
</reference>
<name>A0AAJ0U7Q1_9GAMM</name>
<evidence type="ECO:0000313" key="4">
    <source>
        <dbReference type="EMBL" id="MBK1706844.1"/>
    </source>
</evidence>
<dbReference type="SMART" id="SM00448">
    <property type="entry name" value="REC"/>
    <property type="match status" value="1"/>
</dbReference>
<organism evidence="4 5">
    <name type="scientific">Halochromatium glycolicum</name>
    <dbReference type="NCBI Taxonomy" id="85075"/>
    <lineage>
        <taxon>Bacteria</taxon>
        <taxon>Pseudomonadati</taxon>
        <taxon>Pseudomonadota</taxon>
        <taxon>Gammaproteobacteria</taxon>
        <taxon>Chromatiales</taxon>
        <taxon>Chromatiaceae</taxon>
        <taxon>Halochromatium</taxon>
    </lineage>
</organism>
<dbReference type="Proteomes" id="UP001296776">
    <property type="component" value="Unassembled WGS sequence"/>
</dbReference>
<dbReference type="Gene3D" id="3.40.50.2300">
    <property type="match status" value="1"/>
</dbReference>
<dbReference type="PANTHER" id="PTHR44591:SF3">
    <property type="entry name" value="RESPONSE REGULATORY DOMAIN-CONTAINING PROTEIN"/>
    <property type="match status" value="1"/>
</dbReference>
<dbReference type="Pfam" id="PF00072">
    <property type="entry name" value="Response_reg"/>
    <property type="match status" value="1"/>
</dbReference>
<feature type="modified residue" description="4-aspartylphosphate" evidence="2">
    <location>
        <position position="63"/>
    </location>
</feature>
<dbReference type="PANTHER" id="PTHR44591">
    <property type="entry name" value="STRESS RESPONSE REGULATOR PROTEIN 1"/>
    <property type="match status" value="1"/>
</dbReference>
<gene>
    <name evidence="4" type="ORF">CKO40_20445</name>
</gene>
<dbReference type="AlphaFoldDB" id="A0AAJ0U7Q1"/>
<dbReference type="GO" id="GO:0000160">
    <property type="term" value="P:phosphorelay signal transduction system"/>
    <property type="evidence" value="ECO:0007669"/>
    <property type="project" value="InterPro"/>
</dbReference>
<dbReference type="EMBL" id="NRSJ01000053">
    <property type="protein sequence ID" value="MBK1706844.1"/>
    <property type="molecule type" value="Genomic_DNA"/>
</dbReference>
<accession>A0AAJ0U7Q1</accession>
<dbReference type="PROSITE" id="PS50110">
    <property type="entry name" value="RESPONSE_REGULATORY"/>
    <property type="match status" value="1"/>
</dbReference>
<keyword evidence="1 2" id="KW-0597">Phosphoprotein</keyword>
<keyword evidence="5" id="KW-1185">Reference proteome</keyword>
<dbReference type="InterPro" id="IPR001789">
    <property type="entry name" value="Sig_transdc_resp-reg_receiver"/>
</dbReference>
<dbReference type="InterPro" id="IPR011006">
    <property type="entry name" value="CheY-like_superfamily"/>
</dbReference>
<dbReference type="SUPFAM" id="SSF52172">
    <property type="entry name" value="CheY-like"/>
    <property type="match status" value="1"/>
</dbReference>
<evidence type="ECO:0000259" key="3">
    <source>
        <dbReference type="PROSITE" id="PS50110"/>
    </source>
</evidence>
<sequence>MTRCSALTSLNRLSILVIDDDPDICWAIERLVRSRAHRVTCVNTGAEALARLQHEAFDRIILDAKLRDTNGMELPSRIDRIAPGVWIVLVSGYYYADDPAVLAALEQGLIRRFVAKPFSHQALLDALAVEGEGQRAQAAIEVG</sequence>
<protein>
    <recommendedName>
        <fullName evidence="3">Response regulatory domain-containing protein</fullName>
    </recommendedName>
</protein>
<comment type="caution">
    <text evidence="4">The sequence shown here is derived from an EMBL/GenBank/DDBJ whole genome shotgun (WGS) entry which is preliminary data.</text>
</comment>
<dbReference type="CDD" id="cd00156">
    <property type="entry name" value="REC"/>
    <property type="match status" value="1"/>
</dbReference>
<evidence type="ECO:0000256" key="1">
    <source>
        <dbReference type="ARBA" id="ARBA00022553"/>
    </source>
</evidence>